<evidence type="ECO:0000256" key="1">
    <source>
        <dbReference type="SAM" id="MobiDB-lite"/>
    </source>
</evidence>
<feature type="compositionally biased region" description="Polar residues" evidence="1">
    <location>
        <begin position="194"/>
        <end position="205"/>
    </location>
</feature>
<dbReference type="Proteomes" id="UP001239795">
    <property type="component" value="Unassembled WGS sequence"/>
</dbReference>
<gene>
    <name evidence="2" type="ORF">CMEL01_06987</name>
</gene>
<evidence type="ECO:0000313" key="2">
    <source>
        <dbReference type="EMBL" id="KAK1449651.1"/>
    </source>
</evidence>
<evidence type="ECO:0000313" key="3">
    <source>
        <dbReference type="Proteomes" id="UP001239795"/>
    </source>
</evidence>
<sequence length="205" mass="23207">MGFRVHADVLMQEKTSMLPEKIFKGPNSGFGNPRVMVSGTSLWPRACVTGPACLSAADDIPDGPYGVLRTDTVRCFPYFCYFCWANGGHCEPKHVPIIPGTNGALLEEYGRLPEKRTIIGMPKECVIFGNVRVQTHRAFVKQCSCQRCFELYRQLSICAWRDHCSPVGIDSEILGVQYRTLNKRKPKRHRKTYTHTTNSRHVWGT</sequence>
<organism evidence="2 3">
    <name type="scientific">Colletotrichum melonis</name>
    <dbReference type="NCBI Taxonomy" id="1209925"/>
    <lineage>
        <taxon>Eukaryota</taxon>
        <taxon>Fungi</taxon>
        <taxon>Dikarya</taxon>
        <taxon>Ascomycota</taxon>
        <taxon>Pezizomycotina</taxon>
        <taxon>Sordariomycetes</taxon>
        <taxon>Hypocreomycetidae</taxon>
        <taxon>Glomerellales</taxon>
        <taxon>Glomerellaceae</taxon>
        <taxon>Colletotrichum</taxon>
        <taxon>Colletotrichum acutatum species complex</taxon>
    </lineage>
</organism>
<dbReference type="EMBL" id="MLGG01000057">
    <property type="protein sequence ID" value="KAK1449651.1"/>
    <property type="molecule type" value="Genomic_DNA"/>
</dbReference>
<reference evidence="2 3" key="1">
    <citation type="submission" date="2016-10" db="EMBL/GenBank/DDBJ databases">
        <title>The genome sequence of Colletotrichum fioriniae PJ7.</title>
        <authorList>
            <person name="Baroncelli R."/>
        </authorList>
    </citation>
    <scope>NUCLEOTIDE SEQUENCE [LARGE SCALE GENOMIC DNA]</scope>
    <source>
        <strain evidence="2">Col 31</strain>
    </source>
</reference>
<protein>
    <submittedName>
        <fullName evidence="2">Uncharacterized protein</fullName>
    </submittedName>
</protein>
<proteinExistence type="predicted"/>
<dbReference type="AlphaFoldDB" id="A0AAI9U104"/>
<keyword evidence="3" id="KW-1185">Reference proteome</keyword>
<comment type="caution">
    <text evidence="2">The sequence shown here is derived from an EMBL/GenBank/DDBJ whole genome shotgun (WGS) entry which is preliminary data.</text>
</comment>
<feature type="region of interest" description="Disordered" evidence="1">
    <location>
        <begin position="185"/>
        <end position="205"/>
    </location>
</feature>
<accession>A0AAI9U104</accession>
<name>A0AAI9U104_9PEZI</name>